<comment type="caution">
    <text evidence="6">The sequence shown here is derived from an EMBL/GenBank/DDBJ whole genome shotgun (WGS) entry which is preliminary data.</text>
</comment>
<dbReference type="CDD" id="cd00371">
    <property type="entry name" value="HMA"/>
    <property type="match status" value="2"/>
</dbReference>
<keyword evidence="7" id="KW-1185">Reference proteome</keyword>
<comment type="subunit">
    <text evidence="3">Heterotetramer; composed of 2 small (MOCS2A) and 2 large (MOCS2B) subunits.</text>
</comment>
<dbReference type="GO" id="GO:0030366">
    <property type="term" value="F:molybdopterin synthase activity"/>
    <property type="evidence" value="ECO:0007669"/>
    <property type="project" value="UniProtKB-UniRule"/>
</dbReference>
<evidence type="ECO:0000256" key="4">
    <source>
        <dbReference type="SAM" id="MobiDB-lite"/>
    </source>
</evidence>
<evidence type="ECO:0000313" key="7">
    <source>
        <dbReference type="Proteomes" id="UP000290289"/>
    </source>
</evidence>
<dbReference type="PANTHER" id="PTHR12136:SF101">
    <property type="entry name" value="ENHANCED DISEASE RESISTANCE-LIKE PROTEIN (DUF1336)"/>
    <property type="match status" value="1"/>
</dbReference>
<evidence type="ECO:0000256" key="1">
    <source>
        <dbReference type="ARBA" id="ARBA00022553"/>
    </source>
</evidence>
<dbReference type="InterPro" id="IPR028887">
    <property type="entry name" value="MOCS2A_euk"/>
</dbReference>
<dbReference type="InterPro" id="IPR009769">
    <property type="entry name" value="EDR2_C"/>
</dbReference>
<keyword evidence="1" id="KW-0597">Phosphoprotein</keyword>
<name>A0A498IR55_MALDO</name>
<dbReference type="Pfam" id="PF00403">
    <property type="entry name" value="HMA"/>
    <property type="match status" value="1"/>
</dbReference>
<dbReference type="AlphaFoldDB" id="A0A498IR55"/>
<feature type="compositionally biased region" description="Basic and acidic residues" evidence="4">
    <location>
        <begin position="774"/>
        <end position="784"/>
    </location>
</feature>
<evidence type="ECO:0000256" key="2">
    <source>
        <dbReference type="ARBA" id="ARBA00023150"/>
    </source>
</evidence>
<evidence type="ECO:0000256" key="3">
    <source>
        <dbReference type="HAMAP-Rule" id="MF_03051"/>
    </source>
</evidence>
<dbReference type="InterPro" id="IPR003749">
    <property type="entry name" value="ThiS/MoaD-like"/>
</dbReference>
<dbReference type="SUPFAM" id="SSF54285">
    <property type="entry name" value="MoaD/ThiS"/>
    <property type="match status" value="1"/>
</dbReference>
<dbReference type="Proteomes" id="UP000290289">
    <property type="component" value="Chromosome 10"/>
</dbReference>
<comment type="subcellular location">
    <subcellularLocation>
        <location evidence="3">Cytoplasm</location>
    </subcellularLocation>
</comment>
<feature type="region of interest" description="Disordered" evidence="4">
    <location>
        <begin position="682"/>
        <end position="703"/>
    </location>
</feature>
<feature type="region of interest" description="Disordered" evidence="4">
    <location>
        <begin position="772"/>
        <end position="795"/>
    </location>
</feature>
<comment type="pathway">
    <text evidence="3">Cofactor biosynthesis; molybdopterin biosynthesis.</text>
</comment>
<reference evidence="6 7" key="1">
    <citation type="submission" date="2018-10" db="EMBL/GenBank/DDBJ databases">
        <title>A high-quality apple genome assembly.</title>
        <authorList>
            <person name="Hu J."/>
        </authorList>
    </citation>
    <scope>NUCLEOTIDE SEQUENCE [LARGE SCALE GENOMIC DNA]</scope>
    <source>
        <strain evidence="7">cv. HFTH1</strain>
        <tissue evidence="6">Young leaf</tissue>
    </source>
</reference>
<organism evidence="6 7">
    <name type="scientific">Malus domestica</name>
    <name type="common">Apple</name>
    <name type="synonym">Pyrus malus</name>
    <dbReference type="NCBI Taxonomy" id="3750"/>
    <lineage>
        <taxon>Eukaryota</taxon>
        <taxon>Viridiplantae</taxon>
        <taxon>Streptophyta</taxon>
        <taxon>Embryophyta</taxon>
        <taxon>Tracheophyta</taxon>
        <taxon>Spermatophyta</taxon>
        <taxon>Magnoliopsida</taxon>
        <taxon>eudicotyledons</taxon>
        <taxon>Gunneridae</taxon>
        <taxon>Pentapetalae</taxon>
        <taxon>rosids</taxon>
        <taxon>fabids</taxon>
        <taxon>Rosales</taxon>
        <taxon>Rosaceae</taxon>
        <taxon>Amygdaloideae</taxon>
        <taxon>Maleae</taxon>
        <taxon>Malus</taxon>
    </lineage>
</organism>
<dbReference type="NCBIfam" id="TIGR01682">
    <property type="entry name" value="moaD"/>
    <property type="match status" value="1"/>
</dbReference>
<accession>A0A498IR55</accession>
<dbReference type="GO" id="GO:0000166">
    <property type="term" value="F:nucleotide binding"/>
    <property type="evidence" value="ECO:0007669"/>
    <property type="project" value="UniProtKB-KW"/>
</dbReference>
<dbReference type="Pfam" id="PF02597">
    <property type="entry name" value="ThiS"/>
    <property type="match status" value="1"/>
</dbReference>
<dbReference type="Gene3D" id="3.10.20.30">
    <property type="match status" value="1"/>
</dbReference>
<comment type="caution">
    <text evidence="3">Lacks conserved residue(s) required for the propagation of feature annotation.</text>
</comment>
<dbReference type="InterPro" id="IPR045096">
    <property type="entry name" value="EDR2-like"/>
</dbReference>
<dbReference type="Pfam" id="PF07059">
    <property type="entry name" value="EDR2_C"/>
    <property type="match status" value="1"/>
</dbReference>
<comment type="PTM">
    <text evidence="3">C-terminal thiocarboxylation occurs in 2 steps, it is first acyl-adenylated (-COAMP) via the hesA/moeB/thiF part of MOCS3, then thiocarboxylated (-COSH) via the rhodanese domain of MOCS3.</text>
</comment>
<feature type="domain" description="HMA" evidence="5">
    <location>
        <begin position="706"/>
        <end position="770"/>
    </location>
</feature>
<dbReference type="SUPFAM" id="SSF55008">
    <property type="entry name" value="HMA, heavy metal-associated domain"/>
    <property type="match status" value="2"/>
</dbReference>
<dbReference type="PROSITE" id="PS50846">
    <property type="entry name" value="HMA_2"/>
    <property type="match status" value="1"/>
</dbReference>
<dbReference type="InterPro" id="IPR016155">
    <property type="entry name" value="Mopterin_synth/thiamin_S_b"/>
</dbReference>
<comment type="similarity">
    <text evidence="3">Belongs to the MoaD family. MOCS2A subfamily.</text>
</comment>
<keyword evidence="2 3" id="KW-0501">Molybdenum cofactor biosynthesis</keyword>
<protein>
    <recommendedName>
        <fullName evidence="3">Molybdopterin synthase sulfur carrier subunit</fullName>
    </recommendedName>
    <alternativeName>
        <fullName evidence="3">Molybdenum cofactor synthesis protein 2 small subunit</fullName>
    </alternativeName>
    <alternativeName>
        <fullName evidence="3">Molybdenum cofactor synthesis protein 2A</fullName>
        <shortName evidence="3">MOCS2A</shortName>
    </alternativeName>
    <alternativeName>
        <fullName evidence="3">Sulfur carrier protein MOCS2A</fullName>
    </alternativeName>
</protein>
<evidence type="ECO:0000313" key="6">
    <source>
        <dbReference type="EMBL" id="RXH85699.1"/>
    </source>
</evidence>
<evidence type="ECO:0000259" key="5">
    <source>
        <dbReference type="PROSITE" id="PS50846"/>
    </source>
</evidence>
<comment type="function">
    <text evidence="3">Acts as a sulfur carrier required for molybdopterin biosynthesis. Component of the molybdopterin synthase complex that catalyzes the conversion of precursor Z into molybdopterin by mediating the incorporation of 2 sulfur atoms into precursor Z to generate a dithiolene group. In the complex, serves as sulfur donor by being thiocarboxylated (-COSH) at its C-terminus by MOCS3. After interaction with MOCS2B, the sulfur is then transferred to precursor Z to form molybdopterin.</text>
</comment>
<dbReference type="GO" id="GO:0006777">
    <property type="term" value="P:Mo-molybdopterin cofactor biosynthetic process"/>
    <property type="evidence" value="ECO:0007669"/>
    <property type="project" value="UniProtKB-UniRule"/>
</dbReference>
<dbReference type="InterPro" id="IPR006121">
    <property type="entry name" value="HMA_dom"/>
</dbReference>
<proteinExistence type="inferred from homology"/>
<dbReference type="InterPro" id="IPR036163">
    <property type="entry name" value="HMA_dom_sf"/>
</dbReference>
<dbReference type="Gene3D" id="3.30.70.100">
    <property type="match status" value="2"/>
</dbReference>
<dbReference type="PANTHER" id="PTHR12136">
    <property type="entry name" value="ENHANCED DISEASE RESISTANCE-RELATED"/>
    <property type="match status" value="1"/>
</dbReference>
<dbReference type="HAMAP" id="MF_03051">
    <property type="entry name" value="MOCS2A"/>
    <property type="match status" value="1"/>
</dbReference>
<gene>
    <name evidence="6" type="ORF">DVH24_009520</name>
</gene>
<dbReference type="EMBL" id="RDQH01000336">
    <property type="protein sequence ID" value="RXH85699.1"/>
    <property type="molecule type" value="Genomic_DNA"/>
</dbReference>
<dbReference type="InterPro" id="IPR012675">
    <property type="entry name" value="Beta-grasp_dom_sf"/>
</dbReference>
<dbReference type="UniPathway" id="UPA00344"/>
<sequence>MYIPSTTAPLLAQAEIIDTSVTSLGCIPISNFILKNAFKHLSTYPLRENPEIKEFQETKSLWGNSSNRFAAKGKSLMDSTGEKKELEWIERVRSEGAVPLLDPDNCRNGWASPPGDKFLVRGPDYLSTKVKVPAGEYLLKPLGFDWIRSSTKIGEVLKHPNSRVKKAIEEEFPTGDKPFVWAFNLQVPNKDNYSAVAYFTTREPIPEGSLMDQFLKGDDGFRNSRLKLIANIVKGPWIVRKAVGEQAICIIGRALSCYYCASDSFLEVDVDIGSSMVASAIVHLAFGYITTLTVDLAFLIESQTESELPEQLLGAVRFSELDPAVARPTEPYLGRSTGSLQSNLPIRLWKSIGQGFSHILHPGDHENGSSSGSAHVNGIGDNENSLKNGKTRLKILMFTCPTKHSHVKYLSESETEADAVRRRRSVEEADGCEPIESSMFSGKRSCNVERDENDERNGGGNGIMGFIDGSIPRPDKFSQVVCDDSIIENAAVISDHCYFTSFLIFMHHRQNVSQQLIHGAGCSAMDSKQEEMKTAATDSTSKGIEGSSVKIKVLFFARARDLTGLSDTQLEVSSGSTALDCLDKLITMFPSLTEIRGCMVLALNEAYTADSAFVKDKDELAIIPPISGCQSQVSKCLTSFEGVEEVVVDYPNHKVTVKGKNADPLKVLERLQNKFSRNAQLISPIPKPQNQGPKEPKKKEAAPPEVKVVVLKTLMHCEGCAIDIKKYLEKMKGVLSVEANMERSTVRVRGIVEAAKLVNYLKKELGKHAQIVKQEQDEKKEQGKDSGSNNYRCRGGGGGGGGGGGECVFQYPPQYSAQHNYPCQTFSDENPFACSVM</sequence>
<dbReference type="CDD" id="cd00754">
    <property type="entry name" value="Ubl_MoaD"/>
    <property type="match status" value="1"/>
</dbReference>
<keyword evidence="3" id="KW-0547">Nucleotide-binding</keyword>
<dbReference type="GO" id="GO:0046872">
    <property type="term" value="F:metal ion binding"/>
    <property type="evidence" value="ECO:0007669"/>
    <property type="project" value="InterPro"/>
</dbReference>
<dbReference type="GO" id="GO:1990140">
    <property type="term" value="C:molybdopterin synthase complex"/>
    <property type="evidence" value="ECO:0007669"/>
    <property type="project" value="UniProtKB-UniRule"/>
</dbReference>
<keyword evidence="3" id="KW-0963">Cytoplasm</keyword>